<dbReference type="GeneID" id="68102117"/>
<evidence type="ECO:0000313" key="2">
    <source>
        <dbReference type="EMBL" id="KAG2393086.1"/>
    </source>
</evidence>
<name>A0AA88H5C4_NAELO</name>
<feature type="compositionally biased region" description="Basic and acidic residues" evidence="1">
    <location>
        <begin position="297"/>
        <end position="331"/>
    </location>
</feature>
<proteinExistence type="predicted"/>
<feature type="compositionally biased region" description="Polar residues" evidence="1">
    <location>
        <begin position="54"/>
        <end position="68"/>
    </location>
</feature>
<feature type="compositionally biased region" description="Low complexity" evidence="1">
    <location>
        <begin position="513"/>
        <end position="528"/>
    </location>
</feature>
<protein>
    <submittedName>
        <fullName evidence="2">Uncharacterized protein</fullName>
    </submittedName>
</protein>
<dbReference type="RefSeq" id="XP_044554980.1">
    <property type="nucleotide sequence ID" value="XM_044699875.1"/>
</dbReference>
<evidence type="ECO:0000313" key="3">
    <source>
        <dbReference type="Proteomes" id="UP000816034"/>
    </source>
</evidence>
<feature type="region of interest" description="Disordered" evidence="1">
    <location>
        <begin position="508"/>
        <end position="554"/>
    </location>
</feature>
<comment type="caution">
    <text evidence="2">The sequence shown here is derived from an EMBL/GenBank/DDBJ whole genome shotgun (WGS) entry which is preliminary data.</text>
</comment>
<gene>
    <name evidence="2" type="ORF">C9374_009663</name>
</gene>
<reference evidence="2 3" key="1">
    <citation type="journal article" date="2018" name="BMC Genomics">
        <title>The genome of Naegleria lovaniensis, the basis for a comparative approach to unravel pathogenicity factors of the human pathogenic amoeba N. fowleri.</title>
        <authorList>
            <person name="Liechti N."/>
            <person name="Schurch N."/>
            <person name="Bruggmann R."/>
            <person name="Wittwer M."/>
        </authorList>
    </citation>
    <scope>NUCLEOTIDE SEQUENCE [LARGE SCALE GENOMIC DNA]</scope>
    <source>
        <strain evidence="2 3">ATCC 30569</strain>
    </source>
</reference>
<organism evidence="2 3">
    <name type="scientific">Naegleria lovaniensis</name>
    <name type="common">Amoeba</name>
    <dbReference type="NCBI Taxonomy" id="51637"/>
    <lineage>
        <taxon>Eukaryota</taxon>
        <taxon>Discoba</taxon>
        <taxon>Heterolobosea</taxon>
        <taxon>Tetramitia</taxon>
        <taxon>Eutetramitia</taxon>
        <taxon>Vahlkampfiidae</taxon>
        <taxon>Naegleria</taxon>
    </lineage>
</organism>
<evidence type="ECO:0000256" key="1">
    <source>
        <dbReference type="SAM" id="MobiDB-lite"/>
    </source>
</evidence>
<keyword evidence="3" id="KW-1185">Reference proteome</keyword>
<feature type="compositionally biased region" description="Acidic residues" evidence="1">
    <location>
        <begin position="332"/>
        <end position="348"/>
    </location>
</feature>
<feature type="region of interest" description="Disordered" evidence="1">
    <location>
        <begin position="48"/>
        <end position="71"/>
    </location>
</feature>
<dbReference type="AlphaFoldDB" id="A0AA88H5C4"/>
<feature type="region of interest" description="Disordered" evidence="1">
    <location>
        <begin position="297"/>
        <end position="348"/>
    </location>
</feature>
<sequence>MQFTCELGNEHPPLSSGASFHHQFKPLIADNNNGADGYQYYTQQLSLPSQQSSKTNQPSFSQHSSSPRINPESFVTLHNEIPLASDMNKKALSILFANQTRPSHNTDSLHFGNNNNNIVSSSTFFRGDGSRSHLGSLASFEFGFKPTPHHDYHDSANHHSKDWFSLNSGPINSNFPYSIQQHGFPSQYHHFPPLSTTKSAPSSSSMMTPRLPSLIELEPHRAEPTTTTTSFSSSSHTRLINNFEINPPPHSTILHSKVPYSSSAFTAYNSAPDQSATLLSKRNSLQSFKEVVDFIDEKKKRPKDHQNESKSNHQQVETKKRKLEENGKKDLFEDDDDEGCGEDEENGVDEDFVNSSEKLLPIRSLAHLVGLSKDEGKTWRYRDVRRALFEKTPKEHTKFIESNQQHAILRQRLPHKLTLVSFCKRIMLLVFHFIIRDGREPKFFTRSHVKRDLIEETLEKEASEFFKRINRDVAMKIHALSCTGMSLEQASKTVSCCTHSENVIALSKDHGEPSSSTPTLASCSSSSPHLNHVEQKDSSFSLPSLRDLLKKPHK</sequence>
<dbReference type="Proteomes" id="UP000816034">
    <property type="component" value="Unassembled WGS sequence"/>
</dbReference>
<dbReference type="EMBL" id="PYSW02000003">
    <property type="protein sequence ID" value="KAG2393086.1"/>
    <property type="molecule type" value="Genomic_DNA"/>
</dbReference>
<accession>A0AA88H5C4</accession>